<gene>
    <name evidence="2" type="ORF">DQ384_20220</name>
</gene>
<dbReference type="AlphaFoldDB" id="A0A367FG85"/>
<evidence type="ECO:0000313" key="3">
    <source>
        <dbReference type="Proteomes" id="UP000253094"/>
    </source>
</evidence>
<protein>
    <submittedName>
        <fullName evidence="2">Uncharacterized protein</fullName>
    </submittedName>
</protein>
<evidence type="ECO:0000256" key="1">
    <source>
        <dbReference type="SAM" id="MobiDB-lite"/>
    </source>
</evidence>
<sequence>MTSAMTMAARTARSVTSTARSWSPSTCRGIATFTRASTGMRARSASVVATAYSPAWPVDENALTISTSTRGSSCVETRPRW</sequence>
<feature type="region of interest" description="Disordered" evidence="1">
    <location>
        <begin position="1"/>
        <end position="24"/>
    </location>
</feature>
<keyword evidence="3" id="KW-1185">Reference proteome</keyword>
<accession>A0A367FG85</accession>
<name>A0A367FG85_9ACTN</name>
<proteinExistence type="predicted"/>
<feature type="compositionally biased region" description="Low complexity" evidence="1">
    <location>
        <begin position="1"/>
        <end position="23"/>
    </location>
</feature>
<dbReference type="EMBL" id="QOIL01000011">
    <property type="protein sequence ID" value="RCG29386.1"/>
    <property type="molecule type" value="Genomic_DNA"/>
</dbReference>
<reference evidence="2 3" key="1">
    <citation type="submission" date="2018-06" db="EMBL/GenBank/DDBJ databases">
        <title>Sphaerisporangium craniellae sp. nov., isolated from a marine sponge in the South China Sea.</title>
        <authorList>
            <person name="Li L."/>
        </authorList>
    </citation>
    <scope>NUCLEOTIDE SEQUENCE [LARGE SCALE GENOMIC DNA]</scope>
    <source>
        <strain evidence="2 3">CCTCC AA 208026</strain>
    </source>
</reference>
<evidence type="ECO:0000313" key="2">
    <source>
        <dbReference type="EMBL" id="RCG29386.1"/>
    </source>
</evidence>
<dbReference type="Proteomes" id="UP000253094">
    <property type="component" value="Unassembled WGS sequence"/>
</dbReference>
<organism evidence="2 3">
    <name type="scientific">Sphaerisporangium album</name>
    <dbReference type="NCBI Taxonomy" id="509200"/>
    <lineage>
        <taxon>Bacteria</taxon>
        <taxon>Bacillati</taxon>
        <taxon>Actinomycetota</taxon>
        <taxon>Actinomycetes</taxon>
        <taxon>Streptosporangiales</taxon>
        <taxon>Streptosporangiaceae</taxon>
        <taxon>Sphaerisporangium</taxon>
    </lineage>
</organism>
<comment type="caution">
    <text evidence="2">The sequence shown here is derived from an EMBL/GenBank/DDBJ whole genome shotgun (WGS) entry which is preliminary data.</text>
</comment>